<evidence type="ECO:0000313" key="2">
    <source>
        <dbReference type="EMBL" id="PQA60578.1"/>
    </source>
</evidence>
<evidence type="ECO:0008006" key="4">
    <source>
        <dbReference type="Google" id="ProtNLM"/>
    </source>
</evidence>
<dbReference type="Proteomes" id="UP000239590">
    <property type="component" value="Unassembled WGS sequence"/>
</dbReference>
<comment type="caution">
    <text evidence="2">The sequence shown here is derived from an EMBL/GenBank/DDBJ whole genome shotgun (WGS) entry which is preliminary data.</text>
</comment>
<proteinExistence type="predicted"/>
<feature type="transmembrane region" description="Helical" evidence="1">
    <location>
        <begin position="47"/>
        <end position="66"/>
    </location>
</feature>
<dbReference type="Gene3D" id="1.10.287.910">
    <property type="entry name" value="bacterial mercury transporter, merf"/>
    <property type="match status" value="1"/>
</dbReference>
<feature type="transmembrane region" description="Helical" evidence="1">
    <location>
        <begin position="78"/>
        <end position="95"/>
    </location>
</feature>
<keyword evidence="1" id="KW-0472">Membrane</keyword>
<protein>
    <recommendedName>
        <fullName evidence="4">HMA domain-containing protein</fullName>
    </recommendedName>
</protein>
<dbReference type="AlphaFoldDB" id="A0A2S7ISH2"/>
<name>A0A2S7ISH2_9BACT</name>
<evidence type="ECO:0000256" key="1">
    <source>
        <dbReference type="SAM" id="Phobius"/>
    </source>
</evidence>
<organism evidence="2 3">
    <name type="scientific">Siphonobacter curvatus</name>
    <dbReference type="NCBI Taxonomy" id="2094562"/>
    <lineage>
        <taxon>Bacteria</taxon>
        <taxon>Pseudomonadati</taxon>
        <taxon>Bacteroidota</taxon>
        <taxon>Cytophagia</taxon>
        <taxon>Cytophagales</taxon>
        <taxon>Cytophagaceae</taxon>
        <taxon>Siphonobacter</taxon>
    </lineage>
</organism>
<evidence type="ECO:0000313" key="3">
    <source>
        <dbReference type="Proteomes" id="UP000239590"/>
    </source>
</evidence>
<accession>A0A2S7ISH2</accession>
<keyword evidence="1" id="KW-0812">Transmembrane</keyword>
<gene>
    <name evidence="2" type="ORF">C5O19_13465</name>
</gene>
<dbReference type="EMBL" id="PTRA01000001">
    <property type="protein sequence ID" value="PQA60578.1"/>
    <property type="molecule type" value="Genomic_DNA"/>
</dbReference>
<dbReference type="OrthoDB" id="954549at2"/>
<sequence length="185" mass="21317">MKSIVYASTSVLTVIAHWLCCLLPLLAAVLGLSGSSSVLSWVLDYRWYLVGFQVLLMSWSFYHLYVQHQPSPRLRYERAIFWFLLVFSVVAWSIPHEWLMSNDQKMATAQVQRVFNARKVTLALSDDTTPQMLEKSLENVDGVLQLKSVQAGIVSVRYDFRKINKDQLLQDLRNQGLELTEVSYQ</sequence>
<dbReference type="RefSeq" id="WP_104713004.1">
    <property type="nucleotide sequence ID" value="NZ_PTRA01000001.1"/>
</dbReference>
<keyword evidence="3" id="KW-1185">Reference proteome</keyword>
<keyword evidence="1" id="KW-1133">Transmembrane helix</keyword>
<reference evidence="3" key="1">
    <citation type="submission" date="2018-02" db="EMBL/GenBank/DDBJ databases">
        <title>Genome sequencing of Solimonas sp. HR-BB.</title>
        <authorList>
            <person name="Lee Y."/>
            <person name="Jeon C.O."/>
        </authorList>
    </citation>
    <scope>NUCLEOTIDE SEQUENCE [LARGE SCALE GENOMIC DNA]</scope>
    <source>
        <strain evidence="3">HR-U</strain>
    </source>
</reference>